<evidence type="ECO:0008006" key="3">
    <source>
        <dbReference type="Google" id="ProtNLM"/>
    </source>
</evidence>
<dbReference type="Proteomes" id="UP001321492">
    <property type="component" value="Unassembled WGS sequence"/>
</dbReference>
<comment type="caution">
    <text evidence="1">The sequence shown here is derived from an EMBL/GenBank/DDBJ whole genome shotgun (WGS) entry which is preliminary data.</text>
</comment>
<sequence>MIRNVLLATAVIGFAATDREARPRDRRHMAGADGDTGRILYDDGYDDLFCVRRTRLVGYDWWGRPIFRRATRCRRGRGCPFRSGARLPRRAPRR</sequence>
<protein>
    <recommendedName>
        <fullName evidence="3">Secreted protein</fullName>
    </recommendedName>
</protein>
<evidence type="ECO:0000313" key="1">
    <source>
        <dbReference type="EMBL" id="MDJ1158431.1"/>
    </source>
</evidence>
<dbReference type="RefSeq" id="WP_283740428.1">
    <property type="nucleotide sequence ID" value="NZ_JASJEV010000005.1"/>
</dbReference>
<dbReference type="EMBL" id="JASJEV010000005">
    <property type="protein sequence ID" value="MDJ1158431.1"/>
    <property type="molecule type" value="Genomic_DNA"/>
</dbReference>
<accession>A0ABT7AGE8</accession>
<gene>
    <name evidence="1" type="ORF">QNA08_09315</name>
</gene>
<keyword evidence="2" id="KW-1185">Reference proteome</keyword>
<evidence type="ECO:0000313" key="2">
    <source>
        <dbReference type="Proteomes" id="UP001321492"/>
    </source>
</evidence>
<reference evidence="1 2" key="1">
    <citation type="submission" date="2023-05" db="EMBL/GenBank/DDBJ databases">
        <title>Chelatococcus sp. nov., a moderately thermophilic bacterium isolated from hot spring microbial mat.</title>
        <authorList>
            <person name="Hu C.-J."/>
            <person name="Li W.-J."/>
        </authorList>
    </citation>
    <scope>NUCLEOTIDE SEQUENCE [LARGE SCALE GENOMIC DNA]</scope>
    <source>
        <strain evidence="1 2">SYSU G07232</strain>
    </source>
</reference>
<proteinExistence type="predicted"/>
<organism evidence="1 2">
    <name type="scientific">Chelatococcus albus</name>
    <dbReference type="NCBI Taxonomy" id="3047466"/>
    <lineage>
        <taxon>Bacteria</taxon>
        <taxon>Pseudomonadati</taxon>
        <taxon>Pseudomonadota</taxon>
        <taxon>Alphaproteobacteria</taxon>
        <taxon>Hyphomicrobiales</taxon>
        <taxon>Chelatococcaceae</taxon>
        <taxon>Chelatococcus</taxon>
    </lineage>
</organism>
<name>A0ABT7AGE8_9HYPH</name>